<keyword evidence="5" id="KW-0732">Signal</keyword>
<evidence type="ECO:0000256" key="3">
    <source>
        <dbReference type="ARBA" id="ARBA00023237"/>
    </source>
</evidence>
<feature type="chain" id="PRO_5011560448" evidence="5">
    <location>
        <begin position="27"/>
        <end position="685"/>
    </location>
</feature>
<keyword evidence="2 4" id="KW-0472">Membrane</keyword>
<comment type="subcellular location">
    <subcellularLocation>
        <location evidence="1 4">Cell outer membrane</location>
    </subcellularLocation>
</comment>
<keyword evidence="8" id="KW-0675">Receptor</keyword>
<name>A0A1I1GBR3_9GAMM</name>
<protein>
    <submittedName>
        <fullName evidence="8">Outer membrane receptor proteins, mostly Fe transport</fullName>
    </submittedName>
</protein>
<keyword evidence="4" id="KW-0798">TonB box</keyword>
<dbReference type="InterPro" id="IPR036942">
    <property type="entry name" value="Beta-barrel_TonB_sf"/>
</dbReference>
<dbReference type="GO" id="GO:0009279">
    <property type="term" value="C:cell outer membrane"/>
    <property type="evidence" value="ECO:0007669"/>
    <property type="project" value="UniProtKB-SubCell"/>
</dbReference>
<reference evidence="8 9" key="1">
    <citation type="submission" date="2016-10" db="EMBL/GenBank/DDBJ databases">
        <authorList>
            <person name="de Groot N.N."/>
        </authorList>
    </citation>
    <scope>NUCLEOTIDE SEQUENCE [LARGE SCALE GENOMIC DNA]</scope>
    <source>
        <strain evidence="8 9">DSM 6059</strain>
    </source>
</reference>
<evidence type="ECO:0000256" key="1">
    <source>
        <dbReference type="ARBA" id="ARBA00004442"/>
    </source>
</evidence>
<dbReference type="RefSeq" id="WP_091980485.1">
    <property type="nucleotide sequence ID" value="NZ_FOLO01000004.1"/>
</dbReference>
<feature type="signal peptide" evidence="5">
    <location>
        <begin position="1"/>
        <end position="26"/>
    </location>
</feature>
<evidence type="ECO:0000259" key="6">
    <source>
        <dbReference type="Pfam" id="PF00593"/>
    </source>
</evidence>
<dbReference type="InterPro" id="IPR000531">
    <property type="entry name" value="Beta-barrel_TonB"/>
</dbReference>
<dbReference type="SUPFAM" id="SSF56935">
    <property type="entry name" value="Porins"/>
    <property type="match status" value="1"/>
</dbReference>
<evidence type="ECO:0000259" key="7">
    <source>
        <dbReference type="Pfam" id="PF07715"/>
    </source>
</evidence>
<accession>A0A1I1GBR3</accession>
<dbReference type="Pfam" id="PF07715">
    <property type="entry name" value="Plug"/>
    <property type="match status" value="1"/>
</dbReference>
<dbReference type="InterPro" id="IPR012910">
    <property type="entry name" value="Plug_dom"/>
</dbReference>
<evidence type="ECO:0000256" key="2">
    <source>
        <dbReference type="ARBA" id="ARBA00023136"/>
    </source>
</evidence>
<dbReference type="Proteomes" id="UP000198862">
    <property type="component" value="Unassembled WGS sequence"/>
</dbReference>
<gene>
    <name evidence="8" type="ORF">SAMN02745724_00893</name>
</gene>
<dbReference type="OrthoDB" id="7622322at2"/>
<dbReference type="Gene3D" id="2.40.170.20">
    <property type="entry name" value="TonB-dependent receptor, beta-barrel domain"/>
    <property type="match status" value="1"/>
</dbReference>
<evidence type="ECO:0000313" key="9">
    <source>
        <dbReference type="Proteomes" id="UP000198862"/>
    </source>
</evidence>
<dbReference type="AlphaFoldDB" id="A0A1I1GBR3"/>
<keyword evidence="9" id="KW-1185">Reference proteome</keyword>
<evidence type="ECO:0000313" key="8">
    <source>
        <dbReference type="EMBL" id="SFC09001.1"/>
    </source>
</evidence>
<proteinExistence type="inferred from homology"/>
<keyword evidence="3" id="KW-0998">Cell outer membrane</keyword>
<dbReference type="Pfam" id="PF00593">
    <property type="entry name" value="TonB_dep_Rec_b-barrel"/>
    <property type="match status" value="1"/>
</dbReference>
<evidence type="ECO:0000256" key="5">
    <source>
        <dbReference type="SAM" id="SignalP"/>
    </source>
</evidence>
<dbReference type="STRING" id="1123010.SAMN02745724_00893"/>
<feature type="domain" description="TonB-dependent receptor-like beta-barrel" evidence="6">
    <location>
        <begin position="222"/>
        <end position="599"/>
    </location>
</feature>
<feature type="domain" description="TonB-dependent receptor plug" evidence="7">
    <location>
        <begin position="30"/>
        <end position="117"/>
    </location>
</feature>
<evidence type="ECO:0000256" key="4">
    <source>
        <dbReference type="RuleBase" id="RU003357"/>
    </source>
</evidence>
<sequence>MIFKGSPFVKTSFISLLTLSPLPSISAPSQEPQSSSHYPASFFSQYHPQNAYDMVDRLPGFSFDGGSDERGFGGNAGNVLIDGTRPTSKSGGLKGALIRIPAEQVEKIEILRGGKGSSETAGQSIIANIIRKSNITTGTWALKLRRAPDNDLRPNIEAAFTTQLDGWNTAFDTDIGGWVGYRTAKVTNKNSENMPTQSANEILDEKNNWLYINGLGEKNYRTGKLTINGRIGGDKWQGDTTRDIYQVSASTSQPDKFWQLNEDEIENEFEFGIDWLSITDNWKWHFLSLAVINDETYETHFYSQDFVTANIYDEQFKQDRFKTEYIIRNTYGNVGSDKFKPEYGFEFANNKLDTQLENFENNVEVVLDTANVIVEEFRGEAFITFVYTKTDKLSFEGGLTAEMSQIKVSGDAKNKQTFKFLKPRLSANYNITPSTQLNFLAEHTVGQLNFNDFAASNQAADDRSTAGNPNLVPDQTTELSTTLDWRFSERGSLKVKTFYRWHKDILENIILPSDNNVQSHGLGNAGDATFWGFESNINLPLDKILNNGLLDISYQYNRSKFYDDIIQADRKVDDYTPKALSFLLRQDLVQYNFSWGVEYSGHYTDTSYLVDEIQTFSGNNRLLFFVETTYFTGLKTQLEIEHFNTGEYTRSRYFYENDRSGNFNGSKIAKRKRKPEIKLSVWGTF</sequence>
<comment type="similarity">
    <text evidence="4">Belongs to the TonB-dependent receptor family.</text>
</comment>
<organism evidence="8 9">
    <name type="scientific">Pseudoalteromonas denitrificans DSM 6059</name>
    <dbReference type="NCBI Taxonomy" id="1123010"/>
    <lineage>
        <taxon>Bacteria</taxon>
        <taxon>Pseudomonadati</taxon>
        <taxon>Pseudomonadota</taxon>
        <taxon>Gammaproteobacteria</taxon>
        <taxon>Alteromonadales</taxon>
        <taxon>Pseudoalteromonadaceae</taxon>
        <taxon>Pseudoalteromonas</taxon>
    </lineage>
</organism>
<dbReference type="EMBL" id="FOLO01000004">
    <property type="protein sequence ID" value="SFC09001.1"/>
    <property type="molecule type" value="Genomic_DNA"/>
</dbReference>